<accession>A0A3N4MH05</accession>
<dbReference type="Proteomes" id="UP000279089">
    <property type="component" value="Unassembled WGS sequence"/>
</dbReference>
<dbReference type="Pfam" id="PF01374">
    <property type="entry name" value="Glyco_hydro_46"/>
    <property type="match status" value="1"/>
</dbReference>
<keyword evidence="2" id="KW-1185">Reference proteome</keyword>
<protein>
    <submittedName>
        <fullName evidence="1">Peptidoglycan-binding protein</fullName>
    </submittedName>
</protein>
<dbReference type="InterPro" id="IPR000400">
    <property type="entry name" value="Glyco_hydro_46"/>
</dbReference>
<name>A0A3N4MH05_9BACT</name>
<sequence>MITPGIKNKIMAIVNVFETGTPEGKYDAIAIFPDGRKGSRQITYGRSQTTEQGNLRNLLERYVALGGKFSEEFNAFLPKVGIVPLVDNKGFKDLLKKSAQEDPLMHQAQDETFEILYFQPAQHFFTAEQFALPLSLLVIYDSYIHSGSIPGFLRTRFAERTPLRGGDEKAWITAYTKARQNWLATHSKKVLHPTVYRTKTFLDQMTKGNWMLDQPVTTQGKTIA</sequence>
<dbReference type="GO" id="GO:0016977">
    <property type="term" value="F:chitosanase activity"/>
    <property type="evidence" value="ECO:0007669"/>
    <property type="project" value="InterPro"/>
</dbReference>
<dbReference type="InterPro" id="IPR023346">
    <property type="entry name" value="Lysozyme-like_dom_sf"/>
</dbReference>
<dbReference type="EMBL" id="RMBX01000013">
    <property type="protein sequence ID" value="RPD38919.1"/>
    <property type="molecule type" value="Genomic_DNA"/>
</dbReference>
<evidence type="ECO:0000313" key="1">
    <source>
        <dbReference type="EMBL" id="RPD38919.1"/>
    </source>
</evidence>
<dbReference type="GO" id="GO:0005576">
    <property type="term" value="C:extracellular region"/>
    <property type="evidence" value="ECO:0007669"/>
    <property type="project" value="InterPro"/>
</dbReference>
<gene>
    <name evidence="1" type="ORF">EG028_22485</name>
</gene>
<organism evidence="1 2">
    <name type="scientific">Chitinophaga barathri</name>
    <dbReference type="NCBI Taxonomy" id="1647451"/>
    <lineage>
        <taxon>Bacteria</taxon>
        <taxon>Pseudomonadati</taxon>
        <taxon>Bacteroidota</taxon>
        <taxon>Chitinophagia</taxon>
        <taxon>Chitinophagales</taxon>
        <taxon>Chitinophagaceae</taxon>
        <taxon>Chitinophaga</taxon>
    </lineage>
</organism>
<dbReference type="SUPFAM" id="SSF53955">
    <property type="entry name" value="Lysozyme-like"/>
    <property type="match status" value="1"/>
</dbReference>
<proteinExistence type="predicted"/>
<dbReference type="Gene3D" id="1.20.141.10">
    <property type="entry name" value="Chitosanase, subunit A, domain 1"/>
    <property type="match status" value="1"/>
</dbReference>
<dbReference type="GO" id="GO:0005975">
    <property type="term" value="P:carbohydrate metabolic process"/>
    <property type="evidence" value="ECO:0007669"/>
    <property type="project" value="InterPro"/>
</dbReference>
<comment type="caution">
    <text evidence="1">The sequence shown here is derived from an EMBL/GenBank/DDBJ whole genome shotgun (WGS) entry which is preliminary data.</text>
</comment>
<reference evidence="2" key="1">
    <citation type="submission" date="2018-11" db="EMBL/GenBank/DDBJ databases">
        <title>Chitinophaga lutea sp.nov., isolate from arsenic contaminated soil.</title>
        <authorList>
            <person name="Zong Y."/>
        </authorList>
    </citation>
    <scope>NUCLEOTIDE SEQUENCE [LARGE SCALE GENOMIC DNA]</scope>
    <source>
        <strain evidence="2">YLT18</strain>
    </source>
</reference>
<dbReference type="OrthoDB" id="647021at2"/>
<evidence type="ECO:0000313" key="2">
    <source>
        <dbReference type="Proteomes" id="UP000279089"/>
    </source>
</evidence>
<dbReference type="AlphaFoldDB" id="A0A3N4MH05"/>
<dbReference type="RefSeq" id="WP_120518532.1">
    <property type="nucleotide sequence ID" value="NZ_QXZY01000013.1"/>
</dbReference>